<dbReference type="InterPro" id="IPR021109">
    <property type="entry name" value="Peptidase_aspartic_dom_sf"/>
</dbReference>
<dbReference type="InterPro" id="IPR001461">
    <property type="entry name" value="Aspartic_peptidase_A1"/>
</dbReference>
<dbReference type="Pfam" id="PF00026">
    <property type="entry name" value="Asp"/>
    <property type="match status" value="1"/>
</dbReference>
<dbReference type="GO" id="GO:0006508">
    <property type="term" value="P:proteolysis"/>
    <property type="evidence" value="ECO:0007669"/>
    <property type="project" value="UniProtKB-KW"/>
</dbReference>
<keyword evidence="3" id="KW-0064">Aspartyl protease</keyword>
<evidence type="ECO:0000313" key="9">
    <source>
        <dbReference type="EMBL" id="KAJ7616454.1"/>
    </source>
</evidence>
<dbReference type="PROSITE" id="PS51767">
    <property type="entry name" value="PEPTIDASE_A1"/>
    <property type="match status" value="1"/>
</dbReference>
<evidence type="ECO:0000256" key="1">
    <source>
        <dbReference type="ARBA" id="ARBA00007447"/>
    </source>
</evidence>
<dbReference type="FunFam" id="2.40.70.10:FF:000115">
    <property type="entry name" value="Lysosomal aspartic protease"/>
    <property type="match status" value="1"/>
</dbReference>
<feature type="active site" evidence="5">
    <location>
        <position position="136"/>
    </location>
</feature>
<comment type="similarity">
    <text evidence="1">Belongs to the peptidase A1 family.</text>
</comment>
<evidence type="ECO:0000259" key="8">
    <source>
        <dbReference type="PROSITE" id="PS51767"/>
    </source>
</evidence>
<dbReference type="SUPFAM" id="SSF50630">
    <property type="entry name" value="Acid proteases"/>
    <property type="match status" value="1"/>
</dbReference>
<dbReference type="InterPro" id="IPR033121">
    <property type="entry name" value="PEPTIDASE_A1"/>
</dbReference>
<comment type="caution">
    <text evidence="9">The sequence shown here is derived from an EMBL/GenBank/DDBJ whole genome shotgun (WGS) entry which is preliminary data.</text>
</comment>
<feature type="domain" description="Peptidase A1" evidence="8">
    <location>
        <begin position="118"/>
        <end position="423"/>
    </location>
</feature>
<dbReference type="PRINTS" id="PR00792">
    <property type="entry name" value="PEPSIN"/>
</dbReference>
<feature type="active site" evidence="5">
    <location>
        <position position="314"/>
    </location>
</feature>
<dbReference type="GO" id="GO:0004190">
    <property type="term" value="F:aspartic-type endopeptidase activity"/>
    <property type="evidence" value="ECO:0007669"/>
    <property type="project" value="UniProtKB-KW"/>
</dbReference>
<protein>
    <submittedName>
        <fullName evidence="9">Acid protease</fullName>
    </submittedName>
</protein>
<evidence type="ECO:0000256" key="3">
    <source>
        <dbReference type="ARBA" id="ARBA00022750"/>
    </source>
</evidence>
<proteinExistence type="inferred from homology"/>
<evidence type="ECO:0000256" key="2">
    <source>
        <dbReference type="ARBA" id="ARBA00022670"/>
    </source>
</evidence>
<evidence type="ECO:0000256" key="6">
    <source>
        <dbReference type="PIRSR" id="PIRSR601461-2"/>
    </source>
</evidence>
<dbReference type="Proteomes" id="UP001221142">
    <property type="component" value="Unassembled WGS sequence"/>
</dbReference>
<feature type="disulfide bond" evidence="6">
    <location>
        <begin position="349"/>
        <end position="383"/>
    </location>
</feature>
<dbReference type="InterPro" id="IPR034164">
    <property type="entry name" value="Pepsin-like_dom"/>
</dbReference>
<reference evidence="9" key="1">
    <citation type="submission" date="2023-03" db="EMBL/GenBank/DDBJ databases">
        <title>Massive genome expansion in bonnet fungi (Mycena s.s.) driven by repeated elements and novel gene families across ecological guilds.</title>
        <authorList>
            <consortium name="Lawrence Berkeley National Laboratory"/>
            <person name="Harder C.B."/>
            <person name="Miyauchi S."/>
            <person name="Viragh M."/>
            <person name="Kuo A."/>
            <person name="Thoen E."/>
            <person name="Andreopoulos B."/>
            <person name="Lu D."/>
            <person name="Skrede I."/>
            <person name="Drula E."/>
            <person name="Henrissat B."/>
            <person name="Morin E."/>
            <person name="Kohler A."/>
            <person name="Barry K."/>
            <person name="LaButti K."/>
            <person name="Morin E."/>
            <person name="Salamov A."/>
            <person name="Lipzen A."/>
            <person name="Mereny Z."/>
            <person name="Hegedus B."/>
            <person name="Baldrian P."/>
            <person name="Stursova M."/>
            <person name="Weitz H."/>
            <person name="Taylor A."/>
            <person name="Grigoriev I.V."/>
            <person name="Nagy L.G."/>
            <person name="Martin F."/>
            <person name="Kauserud H."/>
        </authorList>
    </citation>
    <scope>NUCLEOTIDE SEQUENCE</scope>
    <source>
        <strain evidence="9">9284</strain>
    </source>
</reference>
<dbReference type="AlphaFoldDB" id="A0AAD7BCA7"/>
<keyword evidence="4" id="KW-0378">Hydrolase</keyword>
<evidence type="ECO:0000256" key="5">
    <source>
        <dbReference type="PIRSR" id="PIRSR601461-1"/>
    </source>
</evidence>
<evidence type="ECO:0000256" key="4">
    <source>
        <dbReference type="ARBA" id="ARBA00022801"/>
    </source>
</evidence>
<sequence>MPGSRSSSLVPRAILTLAVSTVATPAPTTQSVTGTVIPLRKRSAFTTADGVFDHDKAIAANVATINKHRQNLINLRKNKGAEAFRSGVVIKHLASLPADVEARLSHRVGKRQVETDEQVGTISIGTPAQKFIIDFDTGAADLWVASSGCTSSPCEHKSKYTASASSTSSKKSGTFSIEYGYGPSSGPVYTDKVTVAGITAKNQYFSPVTTLDSYFYYVPFDGILGLAFPAASNLHHNPFFVTANKQGSTEENKFAFYIANNASELYLGGVDHRKYSGRIEYNGVNSSAGLWQTTGAKVTVGGVTALSGLDTIIDSGAPFIYGPQADVDKLYAQVPGSKMYDAGFYSFPCADPPKIAFSWGGRSWNISAKILNLGQAAVGSSDCVGALGGLESGLGGDVWLLGAVFMENVYTVFDLGKEAVGFAELAY</sequence>
<organism evidence="9 10">
    <name type="scientific">Roridomyces roridus</name>
    <dbReference type="NCBI Taxonomy" id="1738132"/>
    <lineage>
        <taxon>Eukaryota</taxon>
        <taxon>Fungi</taxon>
        <taxon>Dikarya</taxon>
        <taxon>Basidiomycota</taxon>
        <taxon>Agaricomycotina</taxon>
        <taxon>Agaricomycetes</taxon>
        <taxon>Agaricomycetidae</taxon>
        <taxon>Agaricales</taxon>
        <taxon>Marasmiineae</taxon>
        <taxon>Mycenaceae</taxon>
        <taxon>Roridomyces</taxon>
    </lineage>
</organism>
<keyword evidence="10" id="KW-1185">Reference proteome</keyword>
<accession>A0AAD7BCA7</accession>
<keyword evidence="7" id="KW-0732">Signal</keyword>
<keyword evidence="6" id="KW-1015">Disulfide bond</keyword>
<dbReference type="CDD" id="cd05471">
    <property type="entry name" value="pepsin_like"/>
    <property type="match status" value="1"/>
</dbReference>
<dbReference type="Gene3D" id="2.40.70.10">
    <property type="entry name" value="Acid Proteases"/>
    <property type="match status" value="2"/>
</dbReference>
<evidence type="ECO:0000313" key="10">
    <source>
        <dbReference type="Proteomes" id="UP001221142"/>
    </source>
</evidence>
<feature type="chain" id="PRO_5042238202" evidence="7">
    <location>
        <begin position="26"/>
        <end position="427"/>
    </location>
</feature>
<name>A0AAD7BCA7_9AGAR</name>
<dbReference type="PANTHER" id="PTHR47966:SF51">
    <property type="entry name" value="BETA-SITE APP-CLEAVING ENZYME, ISOFORM A-RELATED"/>
    <property type="match status" value="1"/>
</dbReference>
<keyword evidence="2 9" id="KW-0645">Protease</keyword>
<dbReference type="EMBL" id="JARKIF010000022">
    <property type="protein sequence ID" value="KAJ7616454.1"/>
    <property type="molecule type" value="Genomic_DNA"/>
</dbReference>
<evidence type="ECO:0000256" key="7">
    <source>
        <dbReference type="SAM" id="SignalP"/>
    </source>
</evidence>
<dbReference type="PANTHER" id="PTHR47966">
    <property type="entry name" value="BETA-SITE APP-CLEAVING ENZYME, ISOFORM A-RELATED"/>
    <property type="match status" value="1"/>
</dbReference>
<feature type="signal peptide" evidence="7">
    <location>
        <begin position="1"/>
        <end position="25"/>
    </location>
</feature>
<feature type="disulfide bond" evidence="6">
    <location>
        <begin position="149"/>
        <end position="154"/>
    </location>
</feature>
<gene>
    <name evidence="9" type="ORF">FB45DRAFT_981427</name>
</gene>